<dbReference type="PROSITE" id="PS51459">
    <property type="entry name" value="FIDO"/>
    <property type="match status" value="1"/>
</dbReference>
<sequence length="335" mass="37534">MSDNNQAPIVIYQDADQAVEVRLDAEQETVWLTQSQMAELFDVKPQNITMHLKNVYEDGELVEEATCKDFLQVQQEGQREVERKRKHYSLDAVISVGYRVSSTRATRFRIWATRTLREHLTQGWTLNRQRFEENARELEAAMALVRKTAGSPALDAASGRGHIDIVTRYAQTFLLLQRYDEGLLTEPRAQAGGRLPTLREARTALASLKAELTARGEATDLFARERGDGLDSLLGNLDQTVFGEPAYPSVEAKAAHLLYFVVKNHPFADGNKRSAAYLFVDFLYRNDRLLNAHGEVVVNDVGLAALTLLIAESDPANKETMVRLIMNMLATPGEA</sequence>
<keyword evidence="3" id="KW-1185">Reference proteome</keyword>
<dbReference type="PANTHER" id="PTHR35810:SF1">
    <property type="entry name" value="CYTOPLASMIC PROTEIN"/>
    <property type="match status" value="1"/>
</dbReference>
<dbReference type="InterPro" id="IPR003812">
    <property type="entry name" value="Fido"/>
</dbReference>
<evidence type="ECO:0000259" key="1">
    <source>
        <dbReference type="PROSITE" id="PS51459"/>
    </source>
</evidence>
<dbReference type="AlphaFoldDB" id="A0A1I7G0R9"/>
<dbReference type="OrthoDB" id="9802752at2"/>
<dbReference type="STRING" id="463301.SAMN04487955_102157"/>
<name>A0A1I7G0R9_9GAMM</name>
<feature type="domain" description="Fido" evidence="1">
    <location>
        <begin position="171"/>
        <end position="327"/>
    </location>
</feature>
<dbReference type="Pfam" id="PF02661">
    <property type="entry name" value="Fic"/>
    <property type="match status" value="1"/>
</dbReference>
<proteinExistence type="predicted"/>
<organism evidence="2 3">
    <name type="scientific">Halomonas korlensis</name>
    <dbReference type="NCBI Taxonomy" id="463301"/>
    <lineage>
        <taxon>Bacteria</taxon>
        <taxon>Pseudomonadati</taxon>
        <taxon>Pseudomonadota</taxon>
        <taxon>Gammaproteobacteria</taxon>
        <taxon>Oceanospirillales</taxon>
        <taxon>Halomonadaceae</taxon>
        <taxon>Halomonas</taxon>
    </lineage>
</organism>
<gene>
    <name evidence="2" type="ORF">SAMN04487955_102157</name>
</gene>
<dbReference type="Gene3D" id="1.20.120.1870">
    <property type="entry name" value="Fic/DOC protein, Fido domain"/>
    <property type="match status" value="1"/>
</dbReference>
<dbReference type="Proteomes" id="UP000198693">
    <property type="component" value="Unassembled WGS sequence"/>
</dbReference>
<dbReference type="SUPFAM" id="SSF140931">
    <property type="entry name" value="Fic-like"/>
    <property type="match status" value="1"/>
</dbReference>
<dbReference type="InterPro" id="IPR053737">
    <property type="entry name" value="Type_II_TA_Toxin"/>
</dbReference>
<evidence type="ECO:0000313" key="3">
    <source>
        <dbReference type="Proteomes" id="UP000198693"/>
    </source>
</evidence>
<dbReference type="PANTHER" id="PTHR35810">
    <property type="entry name" value="CYTOPLASMIC PROTEIN-RELATED"/>
    <property type="match status" value="1"/>
</dbReference>
<dbReference type="EMBL" id="FPBP01000002">
    <property type="protein sequence ID" value="SFU42040.1"/>
    <property type="molecule type" value="Genomic_DNA"/>
</dbReference>
<dbReference type="Pfam" id="PF13310">
    <property type="entry name" value="Virulence_RhuM"/>
    <property type="match status" value="1"/>
</dbReference>
<evidence type="ECO:0000313" key="2">
    <source>
        <dbReference type="EMBL" id="SFU42040.1"/>
    </source>
</evidence>
<dbReference type="RefSeq" id="WP_089792972.1">
    <property type="nucleotide sequence ID" value="NZ_FPBP01000002.1"/>
</dbReference>
<dbReference type="InterPro" id="IPR036597">
    <property type="entry name" value="Fido-like_dom_sf"/>
</dbReference>
<accession>A0A1I7G0R9</accession>
<dbReference type="InterPro" id="IPR011204">
    <property type="entry name" value="Virulence_RhuM-like"/>
</dbReference>
<protein>
    <submittedName>
        <fullName evidence="2">Fic/DOC family protein</fullName>
    </submittedName>
</protein>
<reference evidence="3" key="1">
    <citation type="submission" date="2016-10" db="EMBL/GenBank/DDBJ databases">
        <authorList>
            <person name="Varghese N."/>
            <person name="Submissions S."/>
        </authorList>
    </citation>
    <scope>NUCLEOTIDE SEQUENCE [LARGE SCALE GENOMIC DNA]</scope>
    <source>
        <strain evidence="3">CGMCC 1.6981</strain>
    </source>
</reference>